<protein>
    <submittedName>
        <fullName evidence="1">Uncharacterized protein</fullName>
    </submittedName>
</protein>
<organism evidence="1 2">
    <name type="scientific">Aromatoleum evansii</name>
    <name type="common">Azoarcus evansii</name>
    <dbReference type="NCBI Taxonomy" id="59406"/>
    <lineage>
        <taxon>Bacteria</taxon>
        <taxon>Pseudomonadati</taxon>
        <taxon>Pseudomonadota</taxon>
        <taxon>Betaproteobacteria</taxon>
        <taxon>Rhodocyclales</taxon>
        <taxon>Rhodocyclaceae</taxon>
        <taxon>Aromatoleum</taxon>
    </lineage>
</organism>
<accession>A0ABZ1AKJ8</accession>
<reference evidence="1 2" key="1">
    <citation type="submission" date="2023-12" db="EMBL/GenBank/DDBJ databases">
        <title>A. evansii MAY27, complete genome.</title>
        <authorList>
            <person name="Wang Y."/>
        </authorList>
    </citation>
    <scope>NUCLEOTIDE SEQUENCE [LARGE SCALE GENOMIC DNA]</scope>
    <source>
        <strain evidence="1 2">MAY27</strain>
    </source>
</reference>
<sequence length="322" mass="35680">MSHKLSLAIQSDEVGESVRARYTMTSSILRAMLYSSNRNMITALGGPEKITLEQLARVYQEGTGDFGICFEYALHDSIRARHSSIYPIIEDVLHSFCKIKGNPESILFGIEKNGNLNVVETARNSLTDDARVLAGKVGKPPFLKHRVAVLERAFRSVKHRDRLPQSISGLWQADLFLGSPTAEQWVGTTLKVNREELKQAPGLRVGIFPSKTKEGPKRDEAKNLIICPLPYRSDFMVLFGASFQIAKQLMHANANMPKAPALVYEDDLAVAEWLSARRKFPVMAILEALHPLMQPGLIKADQSAESVAANNVNAFAPMPLID</sequence>
<proteinExistence type="predicted"/>
<dbReference type="RefSeq" id="WP_407279224.1">
    <property type="nucleotide sequence ID" value="NZ_CP141259.1"/>
</dbReference>
<dbReference type="Proteomes" id="UP001626593">
    <property type="component" value="Chromosome"/>
</dbReference>
<name>A0ABZ1AKJ8_AROEV</name>
<gene>
    <name evidence="1" type="ORF">U5817_24890</name>
</gene>
<evidence type="ECO:0000313" key="2">
    <source>
        <dbReference type="Proteomes" id="UP001626593"/>
    </source>
</evidence>
<evidence type="ECO:0000313" key="1">
    <source>
        <dbReference type="EMBL" id="WRL46394.1"/>
    </source>
</evidence>
<keyword evidence="2" id="KW-1185">Reference proteome</keyword>
<dbReference type="EMBL" id="CP141259">
    <property type="protein sequence ID" value="WRL46394.1"/>
    <property type="molecule type" value="Genomic_DNA"/>
</dbReference>